<evidence type="ECO:0000313" key="2">
    <source>
        <dbReference type="EMBL" id="KAK8569275.1"/>
    </source>
</evidence>
<dbReference type="EMBL" id="JBBPBM010000009">
    <property type="protein sequence ID" value="KAK8569275.1"/>
    <property type="molecule type" value="Genomic_DNA"/>
</dbReference>
<comment type="caution">
    <text evidence="2">The sequence shown here is derived from an EMBL/GenBank/DDBJ whole genome shotgun (WGS) entry which is preliminary data.</text>
</comment>
<feature type="region of interest" description="Disordered" evidence="1">
    <location>
        <begin position="84"/>
        <end position="103"/>
    </location>
</feature>
<evidence type="ECO:0000313" key="3">
    <source>
        <dbReference type="Proteomes" id="UP001472677"/>
    </source>
</evidence>
<name>A0ABR2F2W8_9ROSI</name>
<feature type="region of interest" description="Disordered" evidence="1">
    <location>
        <begin position="1"/>
        <end position="26"/>
    </location>
</feature>
<sequence length="103" mass="11487">MGVAVENPNDKGVVSRDGGGHDKGRCRYRRGRTKVWKRLGGSPEGERLTRSGTCLNVSQQERISVMVVVDERFLFKQIINNEGKDGRLQQPGSQSCEHLAYAQ</sequence>
<protein>
    <submittedName>
        <fullName evidence="2">Uncharacterized protein</fullName>
    </submittedName>
</protein>
<proteinExistence type="predicted"/>
<dbReference type="Proteomes" id="UP001472677">
    <property type="component" value="Unassembled WGS sequence"/>
</dbReference>
<reference evidence="2 3" key="1">
    <citation type="journal article" date="2024" name="G3 (Bethesda)">
        <title>Genome assembly of Hibiscus sabdariffa L. provides insights into metabolisms of medicinal natural products.</title>
        <authorList>
            <person name="Kim T."/>
        </authorList>
    </citation>
    <scope>NUCLEOTIDE SEQUENCE [LARGE SCALE GENOMIC DNA]</scope>
    <source>
        <strain evidence="2">TK-2024</strain>
        <tissue evidence="2">Old leaves</tissue>
    </source>
</reference>
<organism evidence="2 3">
    <name type="scientific">Hibiscus sabdariffa</name>
    <name type="common">roselle</name>
    <dbReference type="NCBI Taxonomy" id="183260"/>
    <lineage>
        <taxon>Eukaryota</taxon>
        <taxon>Viridiplantae</taxon>
        <taxon>Streptophyta</taxon>
        <taxon>Embryophyta</taxon>
        <taxon>Tracheophyta</taxon>
        <taxon>Spermatophyta</taxon>
        <taxon>Magnoliopsida</taxon>
        <taxon>eudicotyledons</taxon>
        <taxon>Gunneridae</taxon>
        <taxon>Pentapetalae</taxon>
        <taxon>rosids</taxon>
        <taxon>malvids</taxon>
        <taxon>Malvales</taxon>
        <taxon>Malvaceae</taxon>
        <taxon>Malvoideae</taxon>
        <taxon>Hibiscus</taxon>
    </lineage>
</organism>
<accession>A0ABR2F2W8</accession>
<gene>
    <name evidence="2" type="ORF">V6N12_007805</name>
</gene>
<evidence type="ECO:0000256" key="1">
    <source>
        <dbReference type="SAM" id="MobiDB-lite"/>
    </source>
</evidence>
<keyword evidence="3" id="KW-1185">Reference proteome</keyword>